<dbReference type="GO" id="GO:0005778">
    <property type="term" value="C:peroxisomal membrane"/>
    <property type="evidence" value="ECO:0007669"/>
    <property type="project" value="InterPro"/>
</dbReference>
<feature type="compositionally biased region" description="Low complexity" evidence="1">
    <location>
        <begin position="226"/>
        <end position="244"/>
    </location>
</feature>
<dbReference type="OrthoDB" id="45930at2759"/>
<sequence length="627" mass="68764">MAARSPWQRTLRRLFFLAGTASTFYFLATYLRERLNESRLRARKEKKQNELLKNHFTSLISNISFTLYALLPTLRPQISQVFPVEQTSQSLQNFTSGDSSLSDSVSIVDSSRQETTAENSLHLHHNESDSKPEQAQVTPGSTQSSPKHPGSIDRRHSKSSPRVPSAPGVGESWASEFQRAEGGDSETETETESGYMVGGSVGVPETDDGLSSIISQSISLPATDISSNSPSPPSELSQSSHFHSPSPPHHHLSPPKSKKELWNDLKIQSIARTMTTAYLVPMLYLLTSSQLAILARNTYLKDVKTSITAQGASAEAGEEDEEDGCQTPRRNTSEATLTGLSVDPPKKKAGWLSSFSIENMGLSDFVESTTSYIPNPTSYIPSTISAYLPSIPLLSSSSGDKNQAELVGEMNPREMERLKKEEEEAAERVFLTYSWWILNVGWKGVAERVSEGVQKVFGSLPLKKELTVQDWEQLFKDVRAEVEMNTTSSDETPKLFDFTPNILPTSIPPATRTPFPRSPTDHSPHLAALFSESLSHLHSADGRYLLEKGISSLTQSILVSLRDQLYSDGGSGEGQEEKKRLAHCLPVVSQWGKGVWEGVPDGGVEGLLGVSEFEGFAALVFGDWAGK</sequence>
<keyword evidence="2" id="KW-1133">Transmembrane helix</keyword>
<accession>A0A1E3K315</accession>
<feature type="region of interest" description="Disordered" evidence="1">
    <location>
        <begin position="309"/>
        <end position="337"/>
    </location>
</feature>
<feature type="transmembrane region" description="Helical" evidence="2">
    <location>
        <begin position="14"/>
        <end position="31"/>
    </location>
</feature>
<dbReference type="GeneID" id="30190227"/>
<dbReference type="AlphaFoldDB" id="A0A1E3K315"/>
<gene>
    <name evidence="3" type="ORF">L198_01014</name>
</gene>
<dbReference type="PANTHER" id="PTHR28080">
    <property type="entry name" value="PEROXISOMAL BIOGENESIS FACTOR 3"/>
    <property type="match status" value="1"/>
</dbReference>
<keyword evidence="4" id="KW-1185">Reference proteome</keyword>
<organism evidence="3 4">
    <name type="scientific">Cryptococcus wingfieldii CBS 7118</name>
    <dbReference type="NCBI Taxonomy" id="1295528"/>
    <lineage>
        <taxon>Eukaryota</taxon>
        <taxon>Fungi</taxon>
        <taxon>Dikarya</taxon>
        <taxon>Basidiomycota</taxon>
        <taxon>Agaricomycotina</taxon>
        <taxon>Tremellomycetes</taxon>
        <taxon>Tremellales</taxon>
        <taxon>Cryptococcaceae</taxon>
        <taxon>Cryptococcus</taxon>
    </lineage>
</organism>
<keyword evidence="2" id="KW-0812">Transmembrane</keyword>
<dbReference type="Proteomes" id="UP000094819">
    <property type="component" value="Unassembled WGS sequence"/>
</dbReference>
<feature type="compositionally biased region" description="Polar residues" evidence="1">
    <location>
        <begin position="328"/>
        <end position="337"/>
    </location>
</feature>
<dbReference type="PANTHER" id="PTHR28080:SF1">
    <property type="entry name" value="PEROXISOMAL BIOGENESIS FACTOR 3"/>
    <property type="match status" value="1"/>
</dbReference>
<feature type="compositionally biased region" description="Polar residues" evidence="1">
    <location>
        <begin position="133"/>
        <end position="146"/>
    </location>
</feature>
<keyword evidence="2" id="KW-0472">Membrane</keyword>
<name>A0A1E3K315_9TREE</name>
<dbReference type="EMBL" id="AWGH01000002">
    <property type="protein sequence ID" value="ODO07435.1"/>
    <property type="molecule type" value="Genomic_DNA"/>
</dbReference>
<dbReference type="RefSeq" id="XP_019034912.1">
    <property type="nucleotide sequence ID" value="XM_019173186.1"/>
</dbReference>
<dbReference type="GO" id="GO:0030674">
    <property type="term" value="F:protein-macromolecule adaptor activity"/>
    <property type="evidence" value="ECO:0007669"/>
    <property type="project" value="TreeGrafter"/>
</dbReference>
<evidence type="ECO:0000313" key="3">
    <source>
        <dbReference type="EMBL" id="ODO07435.1"/>
    </source>
</evidence>
<feature type="region of interest" description="Disordered" evidence="1">
    <location>
        <begin position="222"/>
        <end position="257"/>
    </location>
</feature>
<reference evidence="3 4" key="1">
    <citation type="submission" date="2016-06" db="EMBL/GenBank/DDBJ databases">
        <title>Evolution of pathogenesis and genome organization in the Tremellales.</title>
        <authorList>
            <person name="Cuomo C."/>
            <person name="Litvintseva A."/>
            <person name="Heitman J."/>
            <person name="Chen Y."/>
            <person name="Sun S."/>
            <person name="Springer D."/>
            <person name="Dromer F."/>
            <person name="Young S."/>
            <person name="Zeng Q."/>
            <person name="Chapman S."/>
            <person name="Gujja S."/>
            <person name="Saif S."/>
            <person name="Birren B."/>
        </authorList>
    </citation>
    <scope>NUCLEOTIDE SEQUENCE [LARGE SCALE GENOMIC DNA]</scope>
    <source>
        <strain evidence="3 4">CBS 7118</strain>
    </source>
</reference>
<proteinExistence type="predicted"/>
<evidence type="ECO:0008006" key="5">
    <source>
        <dbReference type="Google" id="ProtNLM"/>
    </source>
</evidence>
<evidence type="ECO:0000256" key="1">
    <source>
        <dbReference type="SAM" id="MobiDB-lite"/>
    </source>
</evidence>
<dbReference type="GO" id="GO:0045046">
    <property type="term" value="P:protein import into peroxisome membrane"/>
    <property type="evidence" value="ECO:0007669"/>
    <property type="project" value="TreeGrafter"/>
</dbReference>
<comment type="caution">
    <text evidence="3">The sequence shown here is derived from an EMBL/GenBank/DDBJ whole genome shotgun (WGS) entry which is preliminary data.</text>
</comment>
<feature type="compositionally biased region" description="Low complexity" evidence="1">
    <location>
        <begin position="96"/>
        <end position="110"/>
    </location>
</feature>
<evidence type="ECO:0000256" key="2">
    <source>
        <dbReference type="SAM" id="Phobius"/>
    </source>
</evidence>
<feature type="region of interest" description="Disordered" evidence="1">
    <location>
        <begin position="92"/>
        <end position="209"/>
    </location>
</feature>
<dbReference type="InterPro" id="IPR006966">
    <property type="entry name" value="Peroxin-3"/>
</dbReference>
<protein>
    <recommendedName>
        <fullName evidence="5">Peroxin-3</fullName>
    </recommendedName>
</protein>
<evidence type="ECO:0000313" key="4">
    <source>
        <dbReference type="Proteomes" id="UP000094819"/>
    </source>
</evidence>
<dbReference type="Pfam" id="PF04882">
    <property type="entry name" value="Peroxin-3"/>
    <property type="match status" value="1"/>
</dbReference>